<evidence type="ECO:0000256" key="1">
    <source>
        <dbReference type="SAM" id="MobiDB-lite"/>
    </source>
</evidence>
<dbReference type="EMBL" id="UZAK01032461">
    <property type="protein sequence ID" value="VDP27631.1"/>
    <property type="molecule type" value="Genomic_DNA"/>
</dbReference>
<gene>
    <name evidence="3" type="ORF">SCUD_LOCUS7759</name>
</gene>
<evidence type="ECO:0000256" key="2">
    <source>
        <dbReference type="SAM" id="Phobius"/>
    </source>
</evidence>
<evidence type="ECO:0000313" key="3">
    <source>
        <dbReference type="EMBL" id="VDP27631.1"/>
    </source>
</evidence>
<reference evidence="3 4" key="2">
    <citation type="submission" date="2018-11" db="EMBL/GenBank/DDBJ databases">
        <authorList>
            <consortium name="Pathogen Informatics"/>
        </authorList>
    </citation>
    <scope>NUCLEOTIDE SEQUENCE [LARGE SCALE GENOMIC DNA]</scope>
    <source>
        <strain evidence="3">Dakar</strain>
        <strain evidence="4">Dakar, Senegal</strain>
    </source>
</reference>
<keyword evidence="2" id="KW-0812">Transmembrane</keyword>
<dbReference type="WBParaSite" id="SCUD_0000775901-mRNA-1">
    <property type="protein sequence ID" value="SCUD_0000775901-mRNA-1"/>
    <property type="gene ID" value="SCUD_0000775901"/>
</dbReference>
<evidence type="ECO:0000313" key="5">
    <source>
        <dbReference type="WBParaSite" id="SCUD_0000775901-mRNA-1"/>
    </source>
</evidence>
<sequence>MNIVPITITSTPTTTTPTATSTITTTSPTHQSILPGLIDWKLLCMLLLLLFQFVAMCSHFPTEHLL</sequence>
<dbReference type="AlphaFoldDB" id="A0A183JYF3"/>
<reference evidence="5" key="1">
    <citation type="submission" date="2016-06" db="UniProtKB">
        <authorList>
            <consortium name="WormBaseParasite"/>
        </authorList>
    </citation>
    <scope>IDENTIFICATION</scope>
</reference>
<name>A0A183JYF3_9TREM</name>
<keyword evidence="2" id="KW-0472">Membrane</keyword>
<keyword evidence="4" id="KW-1185">Reference proteome</keyword>
<protein>
    <submittedName>
        <fullName evidence="3 5">Uncharacterized protein</fullName>
    </submittedName>
</protein>
<keyword evidence="2" id="KW-1133">Transmembrane helix</keyword>
<accession>A0A183JYF3</accession>
<proteinExistence type="predicted"/>
<dbReference type="Proteomes" id="UP000279833">
    <property type="component" value="Unassembled WGS sequence"/>
</dbReference>
<organism evidence="5">
    <name type="scientific">Schistosoma curassoni</name>
    <dbReference type="NCBI Taxonomy" id="6186"/>
    <lineage>
        <taxon>Eukaryota</taxon>
        <taxon>Metazoa</taxon>
        <taxon>Spiralia</taxon>
        <taxon>Lophotrochozoa</taxon>
        <taxon>Platyhelminthes</taxon>
        <taxon>Trematoda</taxon>
        <taxon>Digenea</taxon>
        <taxon>Strigeidida</taxon>
        <taxon>Schistosomatoidea</taxon>
        <taxon>Schistosomatidae</taxon>
        <taxon>Schistosoma</taxon>
    </lineage>
</organism>
<evidence type="ECO:0000313" key="4">
    <source>
        <dbReference type="Proteomes" id="UP000279833"/>
    </source>
</evidence>
<feature type="transmembrane region" description="Helical" evidence="2">
    <location>
        <begin position="42"/>
        <end position="61"/>
    </location>
</feature>
<feature type="region of interest" description="Disordered" evidence="1">
    <location>
        <begin position="1"/>
        <end position="26"/>
    </location>
</feature>